<dbReference type="PANTHER" id="PTHR33336">
    <property type="entry name" value="QUINOL MONOOXYGENASE YGIN-RELATED"/>
    <property type="match status" value="1"/>
</dbReference>
<comment type="caution">
    <text evidence="2">The sequence shown here is derived from an EMBL/GenBank/DDBJ whole genome shotgun (WGS) entry which is preliminary data.</text>
</comment>
<sequence>MLYVIAKSISKKEDILQTQKTLEALIEPTRKEEGCIKYELLQDHTNPEVFFFDEIWESKERLNAHASSTHFLQAQEQLKSLLESPMEVYLLNKIG</sequence>
<accession>A0ABS8A5U9</accession>
<dbReference type="GO" id="GO:0004497">
    <property type="term" value="F:monooxygenase activity"/>
    <property type="evidence" value="ECO:0007669"/>
    <property type="project" value="UniProtKB-KW"/>
</dbReference>
<organism evidence="2 3">
    <name type="scientific">Chryseobacterium tagetis</name>
    <dbReference type="NCBI Taxonomy" id="2801334"/>
    <lineage>
        <taxon>Bacteria</taxon>
        <taxon>Pseudomonadati</taxon>
        <taxon>Bacteroidota</taxon>
        <taxon>Flavobacteriia</taxon>
        <taxon>Flavobacteriales</taxon>
        <taxon>Weeksellaceae</taxon>
        <taxon>Chryseobacterium group</taxon>
        <taxon>Chryseobacterium</taxon>
    </lineage>
</organism>
<feature type="domain" description="ABM" evidence="1">
    <location>
        <begin position="2"/>
        <end position="90"/>
    </location>
</feature>
<dbReference type="SUPFAM" id="SSF54909">
    <property type="entry name" value="Dimeric alpha+beta barrel"/>
    <property type="match status" value="1"/>
</dbReference>
<dbReference type="Pfam" id="PF03992">
    <property type="entry name" value="ABM"/>
    <property type="match status" value="1"/>
</dbReference>
<proteinExistence type="predicted"/>
<protein>
    <submittedName>
        <fullName evidence="2">Antibiotic biosynthesis monooxygenase</fullName>
    </submittedName>
</protein>
<dbReference type="InterPro" id="IPR011008">
    <property type="entry name" value="Dimeric_a/b-barrel"/>
</dbReference>
<keyword evidence="3" id="KW-1185">Reference proteome</keyword>
<keyword evidence="2" id="KW-0503">Monooxygenase</keyword>
<dbReference type="InterPro" id="IPR050744">
    <property type="entry name" value="AI-2_Isomerase_LsrG"/>
</dbReference>
<dbReference type="PANTHER" id="PTHR33336:SF3">
    <property type="entry name" value="ABM DOMAIN-CONTAINING PROTEIN"/>
    <property type="match status" value="1"/>
</dbReference>
<dbReference type="InterPro" id="IPR007138">
    <property type="entry name" value="ABM_dom"/>
</dbReference>
<evidence type="ECO:0000259" key="1">
    <source>
        <dbReference type="PROSITE" id="PS51725"/>
    </source>
</evidence>
<gene>
    <name evidence="2" type="ORF">JI747_012240</name>
</gene>
<name>A0ABS8A5U9_9FLAO</name>
<dbReference type="PROSITE" id="PS51725">
    <property type="entry name" value="ABM"/>
    <property type="match status" value="1"/>
</dbReference>
<reference evidence="2 3" key="1">
    <citation type="submission" date="2021-09" db="EMBL/GenBank/DDBJ databases">
        <title>Genome sequencing and assembly of Chryseobacterium sp. RG1.</title>
        <authorList>
            <person name="Chhetri G."/>
        </authorList>
    </citation>
    <scope>NUCLEOTIDE SEQUENCE [LARGE SCALE GENOMIC DNA]</scope>
    <source>
        <strain evidence="2 3">RG1</strain>
    </source>
</reference>
<dbReference type="RefSeq" id="WP_225689063.1">
    <property type="nucleotide sequence ID" value="NZ_JAERSE020000003.1"/>
</dbReference>
<evidence type="ECO:0000313" key="3">
    <source>
        <dbReference type="Proteomes" id="UP000618240"/>
    </source>
</evidence>
<evidence type="ECO:0000313" key="2">
    <source>
        <dbReference type="EMBL" id="MCA6067955.1"/>
    </source>
</evidence>
<dbReference type="Proteomes" id="UP000618240">
    <property type="component" value="Unassembled WGS sequence"/>
</dbReference>
<keyword evidence="2" id="KW-0560">Oxidoreductase</keyword>
<dbReference type="Gene3D" id="3.30.70.100">
    <property type="match status" value="1"/>
</dbReference>
<dbReference type="EMBL" id="JAERSE020000003">
    <property type="protein sequence ID" value="MCA6067955.1"/>
    <property type="molecule type" value="Genomic_DNA"/>
</dbReference>